<dbReference type="Proteomes" id="UP000193963">
    <property type="component" value="Unassembled WGS sequence"/>
</dbReference>
<accession>A0A1X6ZE78</accession>
<dbReference type="SUPFAM" id="SSF56645">
    <property type="entry name" value="Acyl-CoA dehydrogenase NM domain-like"/>
    <property type="match status" value="1"/>
</dbReference>
<dbReference type="OrthoDB" id="7316074at2"/>
<dbReference type="Gene3D" id="1.10.540.10">
    <property type="entry name" value="Acyl-CoA dehydrogenase/oxidase, N-terminal domain"/>
    <property type="match status" value="1"/>
</dbReference>
<dbReference type="Pfam" id="PF08028">
    <property type="entry name" value="Acyl-CoA_dh_2"/>
    <property type="match status" value="1"/>
</dbReference>
<dbReference type="PANTHER" id="PTHR43884">
    <property type="entry name" value="ACYL-COA DEHYDROGENASE"/>
    <property type="match status" value="1"/>
</dbReference>
<reference evidence="4" key="1">
    <citation type="submission" date="2017-03" db="EMBL/GenBank/DDBJ databases">
        <authorList>
            <person name="Rodrigo-Torres L."/>
            <person name="Arahal R.D."/>
            <person name="Lucena T."/>
        </authorList>
    </citation>
    <scope>NUCLEOTIDE SEQUENCE [LARGE SCALE GENOMIC DNA]</scope>
    <source>
        <strain evidence="4">CECT 7751</strain>
    </source>
</reference>
<gene>
    <name evidence="3" type="primary">hsaA</name>
    <name evidence="3" type="ORF">PSM7751_02204</name>
</gene>
<dbReference type="Gene3D" id="1.20.140.10">
    <property type="entry name" value="Butyryl-CoA Dehydrogenase, subunit A, domain 3"/>
    <property type="match status" value="1"/>
</dbReference>
<dbReference type="InterPro" id="IPR013107">
    <property type="entry name" value="Acyl-CoA_DH_C"/>
</dbReference>
<dbReference type="EC" id="1.14.14.12" evidence="3"/>
<dbReference type="InterPro" id="IPR009100">
    <property type="entry name" value="AcylCoA_DH/oxidase_NM_dom_sf"/>
</dbReference>
<keyword evidence="1 3" id="KW-0560">Oxidoreductase</keyword>
<dbReference type="InterPro" id="IPR036250">
    <property type="entry name" value="AcylCo_DH-like_C"/>
</dbReference>
<dbReference type="AlphaFoldDB" id="A0A1X6ZE78"/>
<protein>
    <submittedName>
        <fullName evidence="3">Flavin-dependent monooxygenase, oxygenase subunit HsaA</fullName>
        <ecNumber evidence="3">1.14.14.12</ecNumber>
    </submittedName>
</protein>
<dbReference type="GO" id="GO:0008470">
    <property type="term" value="F:3-methylbutanoyl-CoA dehydrogenase activity"/>
    <property type="evidence" value="ECO:0007669"/>
    <property type="project" value="TreeGrafter"/>
</dbReference>
<feature type="domain" description="Acyl-CoA dehydrogenase C-terminal" evidence="2">
    <location>
        <begin position="228"/>
        <end position="358"/>
    </location>
</feature>
<keyword evidence="4" id="KW-1185">Reference proteome</keyword>
<organism evidence="3 4">
    <name type="scientific">Pseudooceanicola marinus</name>
    <dbReference type="NCBI Taxonomy" id="396013"/>
    <lineage>
        <taxon>Bacteria</taxon>
        <taxon>Pseudomonadati</taxon>
        <taxon>Pseudomonadota</taxon>
        <taxon>Alphaproteobacteria</taxon>
        <taxon>Rhodobacterales</taxon>
        <taxon>Paracoccaceae</taxon>
        <taxon>Pseudooceanicola</taxon>
    </lineage>
</organism>
<dbReference type="RefSeq" id="WP_085888262.1">
    <property type="nucleotide sequence ID" value="NZ_FWFN01000004.1"/>
</dbReference>
<evidence type="ECO:0000256" key="1">
    <source>
        <dbReference type="ARBA" id="ARBA00023002"/>
    </source>
</evidence>
<dbReference type="GO" id="GO:0006552">
    <property type="term" value="P:L-leucine catabolic process"/>
    <property type="evidence" value="ECO:0007669"/>
    <property type="project" value="TreeGrafter"/>
</dbReference>
<dbReference type="InterPro" id="IPR046373">
    <property type="entry name" value="Acyl-CoA_Oxase/DH_mid-dom_sf"/>
</dbReference>
<proteinExistence type="predicted"/>
<sequence length="380" mass="40417">MNKPDPTLGKAAELSALCEEIRGRRAEFDTLRHIPDDIVAGFKKIGVYRAFVPTRLGGDNIDPMQFLELIETLSAADPSAGWVASFGVSSTYLAALPPETFDKIYGENPDTVFAGGLFPPQPAYRVDGGLEVSGRWSWCSGSMGADLLGGGIKIEGDETPLPRTAVMPKSKVTIDETWHTIGLKGTGSHDLVADKVIVPEEWTFIRGSKSEMTDPIFRYPAMALAAQVLAVVALGAAREALDFIKSDAAQRASITGAPNPGARPYVQAHLARAEGTLAGARAQFYDATAKAWEELQHDDEVSPETKVQLRLASTVAAHDGAEVAREAFLMGGAGTMMQGHPLGRMMIDAACVAQHAFMGEGTWTAAGAAMFGEKTPPGFP</sequence>
<dbReference type="Gene3D" id="2.40.110.10">
    <property type="entry name" value="Butyryl-CoA Dehydrogenase, subunit A, domain 2"/>
    <property type="match status" value="1"/>
</dbReference>
<evidence type="ECO:0000313" key="3">
    <source>
        <dbReference type="EMBL" id="SLN47119.1"/>
    </source>
</evidence>
<dbReference type="GO" id="GO:0050660">
    <property type="term" value="F:flavin adenine dinucleotide binding"/>
    <property type="evidence" value="ECO:0007669"/>
    <property type="project" value="InterPro"/>
</dbReference>
<dbReference type="EMBL" id="FWFN01000004">
    <property type="protein sequence ID" value="SLN47119.1"/>
    <property type="molecule type" value="Genomic_DNA"/>
</dbReference>
<dbReference type="PIRSF" id="PIRSF016578">
    <property type="entry name" value="HsaA"/>
    <property type="match status" value="1"/>
</dbReference>
<dbReference type="GO" id="GO:0036383">
    <property type="term" value="F:3-hydroxy-9,10-secoandrosta-1,3,5(10)-triene-9,17-dione monooxygenase activity"/>
    <property type="evidence" value="ECO:0007669"/>
    <property type="project" value="UniProtKB-EC"/>
</dbReference>
<evidence type="ECO:0000313" key="4">
    <source>
        <dbReference type="Proteomes" id="UP000193963"/>
    </source>
</evidence>
<dbReference type="InterPro" id="IPR037069">
    <property type="entry name" value="AcylCoA_DH/ox_N_sf"/>
</dbReference>
<dbReference type="SUPFAM" id="SSF47203">
    <property type="entry name" value="Acyl-CoA dehydrogenase C-terminal domain-like"/>
    <property type="match status" value="1"/>
</dbReference>
<evidence type="ECO:0000259" key="2">
    <source>
        <dbReference type="Pfam" id="PF08028"/>
    </source>
</evidence>
<keyword evidence="3" id="KW-0503">Monooxygenase</keyword>
<name>A0A1X6ZE78_9RHOB</name>
<dbReference type="PANTHER" id="PTHR43884:SF12">
    <property type="entry name" value="ISOVALERYL-COA DEHYDROGENASE, MITOCHONDRIAL-RELATED"/>
    <property type="match status" value="1"/>
</dbReference>